<feature type="transmembrane region" description="Helical" evidence="3">
    <location>
        <begin position="462"/>
        <end position="488"/>
    </location>
</feature>
<feature type="transmembrane region" description="Helical" evidence="3">
    <location>
        <begin position="420"/>
        <end position="442"/>
    </location>
</feature>
<dbReference type="PANTHER" id="PTHR11328">
    <property type="entry name" value="MAJOR FACILITATOR SUPERFAMILY DOMAIN-CONTAINING PROTEIN"/>
    <property type="match status" value="1"/>
</dbReference>
<dbReference type="GO" id="GO:0046624">
    <property type="term" value="F:sphingolipid transporter activity"/>
    <property type="evidence" value="ECO:0007669"/>
    <property type="project" value="Ensembl"/>
</dbReference>
<keyword evidence="3" id="KW-0812">Transmembrane</keyword>
<dbReference type="Proteomes" id="UP000472272">
    <property type="component" value="Chromosome 3"/>
</dbReference>
<name>A0A670ITQ4_PODMU</name>
<dbReference type="GeneTree" id="ENSGT00390000005318"/>
<feature type="transmembrane region" description="Helical" evidence="3">
    <location>
        <begin position="378"/>
        <end position="400"/>
    </location>
</feature>
<keyword evidence="5" id="KW-1185">Reference proteome</keyword>
<reference evidence="4" key="3">
    <citation type="submission" date="2025-09" db="UniProtKB">
        <authorList>
            <consortium name="Ensembl"/>
        </authorList>
    </citation>
    <scope>IDENTIFICATION</scope>
</reference>
<evidence type="ECO:0000256" key="2">
    <source>
        <dbReference type="ARBA" id="ARBA00008335"/>
    </source>
</evidence>
<dbReference type="GeneID" id="114593718"/>
<evidence type="ECO:0000313" key="5">
    <source>
        <dbReference type="Proteomes" id="UP000472272"/>
    </source>
</evidence>
<feature type="transmembrane region" description="Helical" evidence="3">
    <location>
        <begin position="237"/>
        <end position="260"/>
    </location>
</feature>
<keyword evidence="3" id="KW-1133">Transmembrane helix</keyword>
<feature type="transmembrane region" description="Helical" evidence="3">
    <location>
        <begin position="105"/>
        <end position="126"/>
    </location>
</feature>
<evidence type="ECO:0000256" key="1">
    <source>
        <dbReference type="ARBA" id="ARBA00004141"/>
    </source>
</evidence>
<reference evidence="4" key="2">
    <citation type="submission" date="2025-08" db="UniProtKB">
        <authorList>
            <consortium name="Ensembl"/>
        </authorList>
    </citation>
    <scope>IDENTIFICATION</scope>
</reference>
<dbReference type="PANTHER" id="PTHR11328:SF30">
    <property type="entry name" value="SPHINGOSINE-1-PHOSPHATE TRANSPORTER MFSD2B"/>
    <property type="match status" value="1"/>
</dbReference>
<proteinExistence type="inferred from homology"/>
<dbReference type="KEGG" id="pmua:114593718"/>
<dbReference type="CTD" id="388931"/>
<comment type="similarity">
    <text evidence="2">Belongs to the major facilitator superfamily.</text>
</comment>
<organism evidence="4 5">
    <name type="scientific">Podarcis muralis</name>
    <name type="common">Wall lizard</name>
    <name type="synonym">Lacerta muralis</name>
    <dbReference type="NCBI Taxonomy" id="64176"/>
    <lineage>
        <taxon>Eukaryota</taxon>
        <taxon>Metazoa</taxon>
        <taxon>Chordata</taxon>
        <taxon>Craniata</taxon>
        <taxon>Vertebrata</taxon>
        <taxon>Euteleostomi</taxon>
        <taxon>Lepidosauria</taxon>
        <taxon>Squamata</taxon>
        <taxon>Bifurcata</taxon>
        <taxon>Unidentata</taxon>
        <taxon>Episquamata</taxon>
        <taxon>Laterata</taxon>
        <taxon>Lacertibaenia</taxon>
        <taxon>Lacertidae</taxon>
        <taxon>Podarcis</taxon>
    </lineage>
</organism>
<feature type="transmembrane region" description="Helical" evidence="3">
    <location>
        <begin position="327"/>
        <end position="347"/>
    </location>
</feature>
<gene>
    <name evidence="4" type="primary">MFSD2B</name>
</gene>
<feature type="transmembrane region" description="Helical" evidence="3">
    <location>
        <begin position="58"/>
        <end position="81"/>
    </location>
</feature>
<dbReference type="SUPFAM" id="SSF103473">
    <property type="entry name" value="MFS general substrate transporter"/>
    <property type="match status" value="1"/>
</dbReference>
<protein>
    <submittedName>
        <fullName evidence="4">MFSD2 lysolipid transporter B, sphingolipid</fullName>
    </submittedName>
</protein>
<dbReference type="GO" id="GO:0005886">
    <property type="term" value="C:plasma membrane"/>
    <property type="evidence" value="ECO:0007669"/>
    <property type="project" value="Ensembl"/>
</dbReference>
<dbReference type="InterPro" id="IPR039672">
    <property type="entry name" value="MFS_2"/>
</dbReference>
<evidence type="ECO:0000313" key="4">
    <source>
        <dbReference type="Ensembl" id="ENSPMRP00000015563.1"/>
    </source>
</evidence>
<feature type="transmembrane region" description="Helical" evidence="3">
    <location>
        <begin position="138"/>
        <end position="165"/>
    </location>
</feature>
<dbReference type="GO" id="GO:0008643">
    <property type="term" value="P:carbohydrate transport"/>
    <property type="evidence" value="ECO:0007669"/>
    <property type="project" value="InterPro"/>
</dbReference>
<dbReference type="RefSeq" id="XP_028578187.1">
    <property type="nucleotide sequence ID" value="XM_028722354.1"/>
</dbReference>
<comment type="subcellular location">
    <subcellularLocation>
        <location evidence="1">Membrane</location>
        <topology evidence="1">Multi-pass membrane protein</topology>
    </subcellularLocation>
</comment>
<dbReference type="OrthoDB" id="197206at2759"/>
<dbReference type="OMA" id="LPMAEWF"/>
<sequence>MAGATAGARISGALLPEPRLEGAGDEQLSNEDKLSVCSKLCYGIGGAPNQAASSATSFFLQIFLLDIAMITPFHTSLVLFIGKTWGAAADPVAGYLISKSKRTKIGLLMPWLLGTTPFLIVSYFFLWYCPSVIEAKDVWYMAFFCLFQALSTLFHVPYTALVMFLSADQKERDSATAYRMGFEGLGTLVGATLQVSMVSDAHSSDHCNDSVDNMDSPTNLYGNSSSVPDMSEANKKLYMIAGGTISVLYIIGIIALCAGVREKVDPYALKSDQQIPFLKGHKLALMFGPYVKLAASFLLISTAVQVVQNNFVLFCSAATNLHNHIDYLVLIVLISAALSVPCWQWFLNKYSKKTTAGGISLMIPASTLLVFFPEPAVAYLSAGASGISIAASLLLPWSMLPDVVDYFRVQNPNSVGHETIFYASYTFFHKMSAGIGLGISAASLNLAGFKSGVCKQSHSVVIMLKVLVGAVPSILVPLGLFILIFYPINEETRQETKHALERRRRRASILCENEEITPL</sequence>
<dbReference type="Pfam" id="PF13347">
    <property type="entry name" value="MFS_2"/>
    <property type="match status" value="1"/>
</dbReference>
<accession>A0A670ITQ4</accession>
<dbReference type="GO" id="GO:0015293">
    <property type="term" value="F:symporter activity"/>
    <property type="evidence" value="ECO:0007669"/>
    <property type="project" value="InterPro"/>
</dbReference>
<evidence type="ECO:0000256" key="3">
    <source>
        <dbReference type="SAM" id="Phobius"/>
    </source>
</evidence>
<dbReference type="InterPro" id="IPR036259">
    <property type="entry name" value="MFS_trans_sf"/>
</dbReference>
<dbReference type="AlphaFoldDB" id="A0A670ITQ4"/>
<reference evidence="4 5" key="1">
    <citation type="journal article" date="2019" name="Proc. Natl. Acad. Sci. U.S.A.">
        <title>Regulatory changes in pterin and carotenoid genes underlie balanced color polymorphisms in the wall lizard.</title>
        <authorList>
            <person name="Andrade P."/>
            <person name="Pinho C."/>
            <person name="Perez I de Lanuza G."/>
            <person name="Afonso S."/>
            <person name="Brejcha J."/>
            <person name="Rubin C.J."/>
            <person name="Wallerman O."/>
            <person name="Pereira P."/>
            <person name="Sabatino S.J."/>
            <person name="Bellati A."/>
            <person name="Pellitteri-Rosa D."/>
            <person name="Bosakova Z."/>
            <person name="Bunikis I."/>
            <person name="Carretero M.A."/>
            <person name="Feiner N."/>
            <person name="Marsik P."/>
            <person name="Pauperio F."/>
            <person name="Salvi D."/>
            <person name="Soler L."/>
            <person name="While G.M."/>
            <person name="Uller T."/>
            <person name="Font E."/>
            <person name="Andersson L."/>
            <person name="Carneiro M."/>
        </authorList>
    </citation>
    <scope>NUCLEOTIDE SEQUENCE</scope>
</reference>
<dbReference type="Ensembl" id="ENSPMRT00000016622.1">
    <property type="protein sequence ID" value="ENSPMRP00000015563.1"/>
    <property type="gene ID" value="ENSPMRG00000010373.1"/>
</dbReference>
<keyword evidence="3" id="KW-0472">Membrane</keyword>
<feature type="transmembrane region" description="Helical" evidence="3">
    <location>
        <begin position="283"/>
        <end position="307"/>
    </location>
</feature>